<evidence type="ECO:0000256" key="3">
    <source>
        <dbReference type="ARBA" id="ARBA00023163"/>
    </source>
</evidence>
<evidence type="ECO:0008006" key="9">
    <source>
        <dbReference type="Google" id="ProtNLM"/>
    </source>
</evidence>
<dbReference type="Pfam" id="PF13921">
    <property type="entry name" value="Myb_DNA-bind_6"/>
    <property type="match status" value="1"/>
</dbReference>
<evidence type="ECO:0000256" key="2">
    <source>
        <dbReference type="ARBA" id="ARBA00023125"/>
    </source>
</evidence>
<feature type="domain" description="Myb-like" evidence="5">
    <location>
        <begin position="66"/>
        <end position="117"/>
    </location>
</feature>
<dbReference type="PROSITE" id="PS51294">
    <property type="entry name" value="HTH_MYB"/>
    <property type="match status" value="2"/>
</dbReference>
<evidence type="ECO:0000259" key="5">
    <source>
        <dbReference type="PROSITE" id="PS50090"/>
    </source>
</evidence>
<dbReference type="PROSITE" id="PS50090">
    <property type="entry name" value="MYB_LIKE"/>
    <property type="match status" value="2"/>
</dbReference>
<keyword evidence="4" id="KW-0539">Nucleus</keyword>
<keyword evidence="1" id="KW-0805">Transcription regulation</keyword>
<evidence type="ECO:0000313" key="7">
    <source>
        <dbReference type="EMBL" id="KAK8895139.1"/>
    </source>
</evidence>
<feature type="domain" description="HTH myb-type" evidence="6">
    <location>
        <begin position="125"/>
        <end position="172"/>
    </location>
</feature>
<evidence type="ECO:0000259" key="6">
    <source>
        <dbReference type="PROSITE" id="PS51294"/>
    </source>
</evidence>
<comment type="caution">
    <text evidence="7">The sequence shown here is derived from an EMBL/GenBank/DDBJ whole genome shotgun (WGS) entry which is preliminary data.</text>
</comment>
<evidence type="ECO:0000313" key="8">
    <source>
        <dbReference type="Proteomes" id="UP001470230"/>
    </source>
</evidence>
<feature type="domain" description="Myb-like" evidence="5">
    <location>
        <begin position="118"/>
        <end position="168"/>
    </location>
</feature>
<protein>
    <recommendedName>
        <fullName evidence="9">Myb-like DNA-binding domain containing protein</fullName>
    </recommendedName>
</protein>
<dbReference type="PANTHER" id="PTHR46621:SF1">
    <property type="entry name" value="SNRNA-ACTIVATING PROTEIN COMPLEX SUBUNIT 4"/>
    <property type="match status" value="1"/>
</dbReference>
<dbReference type="InterPro" id="IPR017930">
    <property type="entry name" value="Myb_dom"/>
</dbReference>
<dbReference type="CDD" id="cd00167">
    <property type="entry name" value="SANT"/>
    <property type="match status" value="2"/>
</dbReference>
<dbReference type="InterPro" id="IPR051575">
    <property type="entry name" value="Myb-like_DNA-bd"/>
</dbReference>
<name>A0ABR2KVL7_9EUKA</name>
<dbReference type="Gene3D" id="1.10.10.60">
    <property type="entry name" value="Homeodomain-like"/>
    <property type="match status" value="2"/>
</dbReference>
<feature type="domain" description="HTH myb-type" evidence="6">
    <location>
        <begin position="66"/>
        <end position="121"/>
    </location>
</feature>
<gene>
    <name evidence="7" type="ORF">M9Y10_023581</name>
</gene>
<dbReference type="SMART" id="SM00717">
    <property type="entry name" value="SANT"/>
    <property type="match status" value="2"/>
</dbReference>
<dbReference type="InterPro" id="IPR009057">
    <property type="entry name" value="Homeodomain-like_sf"/>
</dbReference>
<dbReference type="Proteomes" id="UP001470230">
    <property type="component" value="Unassembled WGS sequence"/>
</dbReference>
<proteinExistence type="predicted"/>
<dbReference type="SUPFAM" id="SSF46689">
    <property type="entry name" value="Homeodomain-like"/>
    <property type="match status" value="1"/>
</dbReference>
<evidence type="ECO:0000256" key="4">
    <source>
        <dbReference type="ARBA" id="ARBA00023242"/>
    </source>
</evidence>
<reference evidence="7 8" key="1">
    <citation type="submission" date="2024-04" db="EMBL/GenBank/DDBJ databases">
        <title>Tritrichomonas musculus Genome.</title>
        <authorList>
            <person name="Alves-Ferreira E."/>
            <person name="Grigg M."/>
            <person name="Lorenzi H."/>
            <person name="Galac M."/>
        </authorList>
    </citation>
    <scope>NUCLEOTIDE SEQUENCE [LARGE SCALE GENOMIC DNA]</scope>
    <source>
        <strain evidence="7 8">EAF2021</strain>
    </source>
</reference>
<organism evidence="7 8">
    <name type="scientific">Tritrichomonas musculus</name>
    <dbReference type="NCBI Taxonomy" id="1915356"/>
    <lineage>
        <taxon>Eukaryota</taxon>
        <taxon>Metamonada</taxon>
        <taxon>Parabasalia</taxon>
        <taxon>Tritrichomonadida</taxon>
        <taxon>Tritrichomonadidae</taxon>
        <taxon>Tritrichomonas</taxon>
    </lineage>
</organism>
<accession>A0ABR2KVL7</accession>
<dbReference type="PANTHER" id="PTHR46621">
    <property type="entry name" value="SNRNA-ACTIVATING PROTEIN COMPLEX SUBUNIT 4"/>
    <property type="match status" value="1"/>
</dbReference>
<keyword evidence="3" id="KW-0804">Transcription</keyword>
<evidence type="ECO:0000256" key="1">
    <source>
        <dbReference type="ARBA" id="ARBA00023015"/>
    </source>
</evidence>
<dbReference type="InterPro" id="IPR001005">
    <property type="entry name" value="SANT/Myb"/>
</dbReference>
<keyword evidence="8" id="KW-1185">Reference proteome</keyword>
<dbReference type="EMBL" id="JAPFFF010000003">
    <property type="protein sequence ID" value="KAK8895139.1"/>
    <property type="molecule type" value="Genomic_DNA"/>
</dbReference>
<keyword evidence="2" id="KW-0238">DNA-binding</keyword>
<sequence length="244" mass="29122">MILETSYIISKGKDPQNTTFLTEDSSDSLIYSHDNNSIPRNQDIMMINYNNMTFSNNQNISKEFKRKRSNKLKFTSDEDKKLLNLVKKYGEHNWKRVSSEIEGRNVRQCRDRYRHYLSPNINQSSWNDDEDNLLIKKVAELGFRWKQLEKFFVDRNEIQIRNRYYQITHSNNDNIINNQSKKLINKSKLPDAKVNPYQNNEKENCNNEIDSFGDDMDYFNSSDSYSIDESELDSEYLFFSMFEN</sequence>